<dbReference type="EC" id="6.1.1.17" evidence="3"/>
<evidence type="ECO:0000256" key="5">
    <source>
        <dbReference type="ARBA" id="ARBA00022741"/>
    </source>
</evidence>
<keyword evidence="15" id="KW-1185">Reference proteome</keyword>
<evidence type="ECO:0000256" key="4">
    <source>
        <dbReference type="ARBA" id="ARBA00022598"/>
    </source>
</evidence>
<dbReference type="GO" id="GO:0005739">
    <property type="term" value="C:mitochondrion"/>
    <property type="evidence" value="ECO:0007669"/>
    <property type="project" value="UniProtKB-SubCell"/>
</dbReference>
<dbReference type="Gene3D" id="3.40.50.620">
    <property type="entry name" value="HUPs"/>
    <property type="match status" value="1"/>
</dbReference>
<dbReference type="InterPro" id="IPR014729">
    <property type="entry name" value="Rossmann-like_a/b/a_fold"/>
</dbReference>
<evidence type="ECO:0000256" key="10">
    <source>
        <dbReference type="ARBA" id="ARBA00072917"/>
    </source>
</evidence>
<dbReference type="Proteomes" id="UP000217199">
    <property type="component" value="Unassembled WGS sequence"/>
</dbReference>
<gene>
    <name evidence="14" type="ORF">PNOK_0162200</name>
</gene>
<organism evidence="14 15">
    <name type="scientific">Pyrrhoderma noxium</name>
    <dbReference type="NCBI Taxonomy" id="2282107"/>
    <lineage>
        <taxon>Eukaryota</taxon>
        <taxon>Fungi</taxon>
        <taxon>Dikarya</taxon>
        <taxon>Basidiomycota</taxon>
        <taxon>Agaricomycotina</taxon>
        <taxon>Agaricomycetes</taxon>
        <taxon>Hymenochaetales</taxon>
        <taxon>Hymenochaetaceae</taxon>
        <taxon>Pyrrhoderma</taxon>
    </lineage>
</organism>
<feature type="domain" description="Aminoacyl-tRNA synthetase class I anticodon-binding" evidence="13">
    <location>
        <begin position="383"/>
        <end position="506"/>
    </location>
</feature>
<dbReference type="AlphaFoldDB" id="A0A286UQB1"/>
<evidence type="ECO:0000256" key="3">
    <source>
        <dbReference type="ARBA" id="ARBA00012835"/>
    </source>
</evidence>
<evidence type="ECO:0000256" key="2">
    <source>
        <dbReference type="ARBA" id="ARBA00007894"/>
    </source>
</evidence>
<evidence type="ECO:0000256" key="9">
    <source>
        <dbReference type="ARBA" id="ARBA00030865"/>
    </source>
</evidence>
<dbReference type="GO" id="GO:0000049">
    <property type="term" value="F:tRNA binding"/>
    <property type="evidence" value="ECO:0007669"/>
    <property type="project" value="InterPro"/>
</dbReference>
<dbReference type="InterPro" id="IPR045462">
    <property type="entry name" value="aa-tRNA-synth_I_cd-bd"/>
</dbReference>
<evidence type="ECO:0000313" key="14">
    <source>
        <dbReference type="EMBL" id="PAV21665.1"/>
    </source>
</evidence>
<dbReference type="PANTHER" id="PTHR43311">
    <property type="entry name" value="GLUTAMATE--TRNA LIGASE"/>
    <property type="match status" value="1"/>
</dbReference>
<keyword evidence="6 11" id="KW-0067">ATP-binding</keyword>
<evidence type="ECO:0000256" key="8">
    <source>
        <dbReference type="ARBA" id="ARBA00023146"/>
    </source>
</evidence>
<comment type="similarity">
    <text evidence="2">Belongs to the class-I aminoacyl-tRNA synthetase family. Glutamate--tRNA ligase type 1 subfamily.</text>
</comment>
<evidence type="ECO:0000259" key="13">
    <source>
        <dbReference type="Pfam" id="PF19269"/>
    </source>
</evidence>
<dbReference type="GO" id="GO:0004818">
    <property type="term" value="F:glutamate-tRNA ligase activity"/>
    <property type="evidence" value="ECO:0007669"/>
    <property type="project" value="UniProtKB-EC"/>
</dbReference>
<dbReference type="Gene3D" id="1.10.10.350">
    <property type="match status" value="1"/>
</dbReference>
<dbReference type="SUPFAM" id="SSF48163">
    <property type="entry name" value="An anticodon-binding domain of class I aminoacyl-tRNA synthetases"/>
    <property type="match status" value="1"/>
</dbReference>
<dbReference type="Pfam" id="PF00749">
    <property type="entry name" value="tRNA-synt_1c"/>
    <property type="match status" value="1"/>
</dbReference>
<dbReference type="OrthoDB" id="428822at2759"/>
<comment type="subcellular location">
    <subcellularLocation>
        <location evidence="1">Mitochondrion</location>
    </subcellularLocation>
</comment>
<evidence type="ECO:0000259" key="12">
    <source>
        <dbReference type="Pfam" id="PF00749"/>
    </source>
</evidence>
<evidence type="ECO:0000256" key="6">
    <source>
        <dbReference type="ARBA" id="ARBA00022840"/>
    </source>
</evidence>
<dbReference type="InterPro" id="IPR049940">
    <property type="entry name" value="GluQ/Sye"/>
</dbReference>
<proteinExistence type="inferred from homology"/>
<dbReference type="InterPro" id="IPR020058">
    <property type="entry name" value="Glu/Gln-tRNA-synth_Ib_cat-dom"/>
</dbReference>
<evidence type="ECO:0000256" key="1">
    <source>
        <dbReference type="ARBA" id="ARBA00004173"/>
    </source>
</evidence>
<dbReference type="InterPro" id="IPR004527">
    <property type="entry name" value="Glu-tRNA-ligase_bac/mito"/>
</dbReference>
<dbReference type="SUPFAM" id="SSF52374">
    <property type="entry name" value="Nucleotidylyl transferase"/>
    <property type="match status" value="1"/>
</dbReference>
<dbReference type="InterPro" id="IPR033910">
    <property type="entry name" value="GluRS_core"/>
</dbReference>
<name>A0A286UQB1_9AGAM</name>
<keyword evidence="5 11" id="KW-0547">Nucleotide-binding</keyword>
<dbReference type="NCBIfam" id="TIGR00464">
    <property type="entry name" value="gltX_bact"/>
    <property type="match status" value="1"/>
</dbReference>
<protein>
    <recommendedName>
        <fullName evidence="10">Glutamate--tRNA ligase, mitochondrial</fullName>
        <ecNumber evidence="3">6.1.1.17</ecNumber>
    </recommendedName>
    <alternativeName>
        <fullName evidence="9">Glutamyl-tRNA synthetase</fullName>
    </alternativeName>
</protein>
<evidence type="ECO:0000256" key="11">
    <source>
        <dbReference type="RuleBase" id="RU363037"/>
    </source>
</evidence>
<evidence type="ECO:0000313" key="15">
    <source>
        <dbReference type="Proteomes" id="UP000217199"/>
    </source>
</evidence>
<dbReference type="InterPro" id="IPR020751">
    <property type="entry name" value="aa-tRNA-synth_I_codon-bd_sub2"/>
</dbReference>
<sequence length="517" mass="58011">MTILKPPVLRFAPSPTGSLHLGGLRTALYNYLFAKKHAGKWILRIEDTDATRLVPSAIDNIKKSLEWAGLEYDYGPGVGGPHTSYFQSDRLELYHYYANKLIEGGHAYHCFCSPSTLGSIKEKLAKRGSNATYDKSCLHLSEEEVARKKRAGEKFVIRLNDGSPPKRSTPEDIVFGSLKDAHNSLPTDPILYKSDGFPTYHLASVVDDHDMGITHVIRGEEWLPSLPLHLDLYSCLEFEPPQFGHLPLLLNPDGSKMSKRKGDVSVSDYADSGWMAPAVLNWLALAGWGTGRSHKSGEHSSSSAPASTEVLTLSELIDKFDLTVLTPRRSILDPKKLQVLNARHLHNAIESEAGLDALATEVRALLEAEFAEEKQKRILALLDLKEVLRSTKDRIKNVKELPSLLEFLFVEPSPALPNEPKFPTIRDLKRYHDVMDKYINAVDQTRVEKLLWDEETIQSVESLRTESDELVLLRRALTGQKTGLPLLTTMKLLGRDETLHRLSDAILWTDMELVLRK</sequence>
<dbReference type="PANTHER" id="PTHR43311:SF2">
    <property type="entry name" value="GLUTAMATE--TRNA LIGASE, MITOCHONDRIAL-RELATED"/>
    <property type="match status" value="1"/>
</dbReference>
<comment type="caution">
    <text evidence="14">The sequence shown here is derived from an EMBL/GenBank/DDBJ whole genome shotgun (WGS) entry which is preliminary data.</text>
</comment>
<dbReference type="InParanoid" id="A0A286UQB1"/>
<keyword evidence="8 11" id="KW-0030">Aminoacyl-tRNA synthetase</keyword>
<dbReference type="HAMAP" id="MF_00022">
    <property type="entry name" value="Glu_tRNA_synth_type1"/>
    <property type="match status" value="1"/>
</dbReference>
<keyword evidence="4 11" id="KW-0436">Ligase</keyword>
<reference evidence="14 15" key="1">
    <citation type="journal article" date="2017" name="Mol. Ecol.">
        <title>Comparative and population genomic landscape of Phellinus noxius: A hypervariable fungus causing root rot in trees.</title>
        <authorList>
            <person name="Chung C.L."/>
            <person name="Lee T.J."/>
            <person name="Akiba M."/>
            <person name="Lee H.H."/>
            <person name="Kuo T.H."/>
            <person name="Liu D."/>
            <person name="Ke H.M."/>
            <person name="Yokoi T."/>
            <person name="Roa M.B."/>
            <person name="Lu M.J."/>
            <person name="Chang Y.Y."/>
            <person name="Ann P.J."/>
            <person name="Tsai J.N."/>
            <person name="Chen C.Y."/>
            <person name="Tzean S.S."/>
            <person name="Ota Y."/>
            <person name="Hattori T."/>
            <person name="Sahashi N."/>
            <person name="Liou R.F."/>
            <person name="Kikuchi T."/>
            <person name="Tsai I.J."/>
        </authorList>
    </citation>
    <scope>NUCLEOTIDE SEQUENCE [LARGE SCALE GENOMIC DNA]</scope>
    <source>
        <strain evidence="14 15">FFPRI411160</strain>
    </source>
</reference>
<dbReference type="EMBL" id="NBII01000002">
    <property type="protein sequence ID" value="PAV21665.1"/>
    <property type="molecule type" value="Genomic_DNA"/>
</dbReference>
<dbReference type="GO" id="GO:0006424">
    <property type="term" value="P:glutamyl-tRNA aminoacylation"/>
    <property type="evidence" value="ECO:0007669"/>
    <property type="project" value="InterPro"/>
</dbReference>
<accession>A0A286UQB1</accession>
<dbReference type="PROSITE" id="PS00178">
    <property type="entry name" value="AA_TRNA_LIGASE_I"/>
    <property type="match status" value="1"/>
</dbReference>
<dbReference type="Pfam" id="PF19269">
    <property type="entry name" value="Anticodon_2"/>
    <property type="match status" value="1"/>
</dbReference>
<feature type="domain" description="Glutamyl/glutaminyl-tRNA synthetase class Ib catalytic" evidence="12">
    <location>
        <begin position="9"/>
        <end position="338"/>
    </location>
</feature>
<dbReference type="GO" id="GO:0005524">
    <property type="term" value="F:ATP binding"/>
    <property type="evidence" value="ECO:0007669"/>
    <property type="project" value="UniProtKB-KW"/>
</dbReference>
<dbReference type="InterPro" id="IPR001412">
    <property type="entry name" value="aa-tRNA-synth_I_CS"/>
</dbReference>
<dbReference type="InterPro" id="IPR008925">
    <property type="entry name" value="aa_tRNA-synth_I_cd-bd_sf"/>
</dbReference>
<dbReference type="FunFam" id="3.40.50.620:FF:000045">
    <property type="entry name" value="Glutamate--tRNA ligase, mitochondrial"/>
    <property type="match status" value="1"/>
</dbReference>
<dbReference type="PRINTS" id="PR00987">
    <property type="entry name" value="TRNASYNTHGLU"/>
</dbReference>
<dbReference type="GO" id="GO:0008270">
    <property type="term" value="F:zinc ion binding"/>
    <property type="evidence" value="ECO:0007669"/>
    <property type="project" value="InterPro"/>
</dbReference>
<dbReference type="STRING" id="2282107.A0A286UQB1"/>
<dbReference type="CDD" id="cd00808">
    <property type="entry name" value="GluRS_core"/>
    <property type="match status" value="1"/>
</dbReference>
<dbReference type="FunCoup" id="A0A286UQB1">
    <property type="interactions" value="369"/>
</dbReference>
<dbReference type="InterPro" id="IPR000924">
    <property type="entry name" value="Glu/Gln-tRNA-synth"/>
</dbReference>
<keyword evidence="7 11" id="KW-0648">Protein biosynthesis</keyword>
<evidence type="ECO:0000256" key="7">
    <source>
        <dbReference type="ARBA" id="ARBA00022917"/>
    </source>
</evidence>